<evidence type="ECO:0000256" key="2">
    <source>
        <dbReference type="ARBA" id="ARBA00008873"/>
    </source>
</evidence>
<dbReference type="GO" id="GO:0005886">
    <property type="term" value="C:plasma membrane"/>
    <property type="evidence" value="ECO:0007669"/>
    <property type="project" value="TreeGrafter"/>
</dbReference>
<dbReference type="NCBIfam" id="TIGR01297">
    <property type="entry name" value="CDF"/>
    <property type="match status" value="1"/>
</dbReference>
<evidence type="ECO:0000259" key="9">
    <source>
        <dbReference type="Pfam" id="PF01545"/>
    </source>
</evidence>
<feature type="domain" description="Cation efflux protein cytoplasmic" evidence="10">
    <location>
        <begin position="208"/>
        <end position="283"/>
    </location>
</feature>
<keyword evidence="7 8" id="KW-0472">Membrane</keyword>
<evidence type="ECO:0000313" key="11">
    <source>
        <dbReference type="EMBL" id="HDI82996.1"/>
    </source>
</evidence>
<feature type="transmembrane region" description="Helical" evidence="8">
    <location>
        <begin position="80"/>
        <end position="102"/>
    </location>
</feature>
<dbReference type="SUPFAM" id="SSF160240">
    <property type="entry name" value="Cation efflux protein cytoplasmic domain-like"/>
    <property type="match status" value="1"/>
</dbReference>
<dbReference type="Gene3D" id="1.20.1510.10">
    <property type="entry name" value="Cation efflux protein transmembrane domain"/>
    <property type="match status" value="1"/>
</dbReference>
<protein>
    <submittedName>
        <fullName evidence="11">Cation transporter</fullName>
    </submittedName>
</protein>
<dbReference type="SUPFAM" id="SSF161111">
    <property type="entry name" value="Cation efflux protein transmembrane domain-like"/>
    <property type="match status" value="1"/>
</dbReference>
<feature type="transmembrane region" description="Helical" evidence="8">
    <location>
        <begin position="12"/>
        <end position="37"/>
    </location>
</feature>
<organism evidence="11">
    <name type="scientific">candidate division WOR-3 bacterium</name>
    <dbReference type="NCBI Taxonomy" id="2052148"/>
    <lineage>
        <taxon>Bacteria</taxon>
        <taxon>Bacteria division WOR-3</taxon>
    </lineage>
</organism>
<evidence type="ECO:0000256" key="7">
    <source>
        <dbReference type="ARBA" id="ARBA00023136"/>
    </source>
</evidence>
<proteinExistence type="inferred from homology"/>
<evidence type="ECO:0000256" key="4">
    <source>
        <dbReference type="ARBA" id="ARBA00022692"/>
    </source>
</evidence>
<comment type="similarity">
    <text evidence="2">Belongs to the cation diffusion facilitator (CDF) transporter (TC 2.A.4) family. SLC30A subfamily.</text>
</comment>
<feature type="transmembrane region" description="Helical" evidence="8">
    <location>
        <begin position="114"/>
        <end position="134"/>
    </location>
</feature>
<comment type="caution">
    <text evidence="11">The sequence shown here is derived from an EMBL/GenBank/DDBJ whole genome shotgun (WGS) entry which is preliminary data.</text>
</comment>
<gene>
    <name evidence="11" type="ORF">ENF18_04305</name>
</gene>
<dbReference type="InterPro" id="IPR058533">
    <property type="entry name" value="Cation_efflux_TM"/>
</dbReference>
<accession>A0A7C0VAH3</accession>
<comment type="subcellular location">
    <subcellularLocation>
        <location evidence="1">Membrane</location>
        <topology evidence="1">Multi-pass membrane protein</topology>
    </subcellularLocation>
</comment>
<name>A0A7C0VAH3_UNCW3</name>
<dbReference type="Pfam" id="PF01545">
    <property type="entry name" value="Cation_efflux"/>
    <property type="match status" value="1"/>
</dbReference>
<dbReference type="GO" id="GO:0005385">
    <property type="term" value="F:zinc ion transmembrane transporter activity"/>
    <property type="evidence" value="ECO:0007669"/>
    <property type="project" value="TreeGrafter"/>
</dbReference>
<feature type="transmembrane region" description="Helical" evidence="8">
    <location>
        <begin position="146"/>
        <end position="173"/>
    </location>
</feature>
<keyword evidence="3" id="KW-0813">Transport</keyword>
<dbReference type="InterPro" id="IPR027470">
    <property type="entry name" value="Cation_efflux_CTD"/>
</dbReference>
<dbReference type="Pfam" id="PF16916">
    <property type="entry name" value="ZT_dimer"/>
    <property type="match status" value="1"/>
</dbReference>
<dbReference type="InterPro" id="IPR036837">
    <property type="entry name" value="Cation_efflux_CTD_sf"/>
</dbReference>
<keyword evidence="4 8" id="KW-0812">Transmembrane</keyword>
<reference evidence="11" key="1">
    <citation type="journal article" date="2020" name="mSystems">
        <title>Genome- and Community-Level Interaction Insights into Carbon Utilization and Element Cycling Functions of Hydrothermarchaeota in Hydrothermal Sediment.</title>
        <authorList>
            <person name="Zhou Z."/>
            <person name="Liu Y."/>
            <person name="Xu W."/>
            <person name="Pan J."/>
            <person name="Luo Z.H."/>
            <person name="Li M."/>
        </authorList>
    </citation>
    <scope>NUCLEOTIDE SEQUENCE [LARGE SCALE GENOMIC DNA]</scope>
    <source>
        <strain evidence="11">HyVt-102</strain>
    </source>
</reference>
<dbReference type="Proteomes" id="UP000885847">
    <property type="component" value="Unassembled WGS sequence"/>
</dbReference>
<dbReference type="Gene3D" id="3.30.70.1350">
    <property type="entry name" value="Cation efflux protein, cytoplasmic domain"/>
    <property type="match status" value="1"/>
</dbReference>
<evidence type="ECO:0000256" key="5">
    <source>
        <dbReference type="ARBA" id="ARBA00022989"/>
    </source>
</evidence>
<evidence type="ECO:0000256" key="1">
    <source>
        <dbReference type="ARBA" id="ARBA00004141"/>
    </source>
</evidence>
<evidence type="ECO:0000259" key="10">
    <source>
        <dbReference type="Pfam" id="PF16916"/>
    </source>
</evidence>
<dbReference type="EMBL" id="DQWE01000207">
    <property type="protein sequence ID" value="HDI82996.1"/>
    <property type="molecule type" value="Genomic_DNA"/>
</dbReference>
<keyword evidence="6" id="KW-0406">Ion transport</keyword>
<evidence type="ECO:0000256" key="8">
    <source>
        <dbReference type="SAM" id="Phobius"/>
    </source>
</evidence>
<keyword evidence="5 8" id="KW-1133">Transmembrane helix</keyword>
<dbReference type="InterPro" id="IPR002524">
    <property type="entry name" value="Cation_efflux"/>
</dbReference>
<feature type="transmembrane region" description="Helical" evidence="8">
    <location>
        <begin position="179"/>
        <end position="196"/>
    </location>
</feature>
<sequence length="298" mass="33396">MGHSHHHNRERNLGITVFLNLIITVAEVVGGLLSGSLALLSDALHNFGDTIAVLSSFIALKIGKRTPDERMTYGYKRAEILAALFNTLFLFASLLIIFREAVLRLINPIEIKSTLMLIVAVIGLLANLFSVLLLKRHSKESINIRSAYLHLIADTLSSVLVVLGAIIIMFTGIRIIDPIFTFLIGILVLKEGISILRESVAILMQSAPPGVDMDKLKERVEEVEGVKNIHHLHMWRSNDREIYLEAHVDLEEDMSISEADSIRKKIEEIISGFGINHTTIQMEYDVCEDKDLIRRKSP</sequence>
<dbReference type="InterPro" id="IPR050681">
    <property type="entry name" value="CDF/SLC30A"/>
</dbReference>
<dbReference type="AlphaFoldDB" id="A0A7C0VAH3"/>
<evidence type="ECO:0000256" key="6">
    <source>
        <dbReference type="ARBA" id="ARBA00023065"/>
    </source>
</evidence>
<feature type="domain" description="Cation efflux protein transmembrane" evidence="9">
    <location>
        <begin position="15"/>
        <end position="204"/>
    </location>
</feature>
<dbReference type="PANTHER" id="PTHR11562">
    <property type="entry name" value="CATION EFFLUX PROTEIN/ ZINC TRANSPORTER"/>
    <property type="match status" value="1"/>
</dbReference>
<dbReference type="PANTHER" id="PTHR11562:SF17">
    <property type="entry name" value="RE54080P-RELATED"/>
    <property type="match status" value="1"/>
</dbReference>
<evidence type="ECO:0000256" key="3">
    <source>
        <dbReference type="ARBA" id="ARBA00022448"/>
    </source>
</evidence>
<feature type="transmembrane region" description="Helical" evidence="8">
    <location>
        <begin position="43"/>
        <end position="60"/>
    </location>
</feature>
<dbReference type="InterPro" id="IPR027469">
    <property type="entry name" value="Cation_efflux_TMD_sf"/>
</dbReference>